<dbReference type="InterPro" id="IPR001261">
    <property type="entry name" value="ArgE/DapE_CS"/>
</dbReference>
<dbReference type="PROSITE" id="PS00758">
    <property type="entry name" value="ARGE_DAPE_CPG2_1"/>
    <property type="match status" value="1"/>
</dbReference>
<comment type="caution">
    <text evidence="13">The sequence shown here is derived from an EMBL/GenBank/DDBJ whole genome shotgun (WGS) entry which is preliminary data.</text>
</comment>
<dbReference type="SUPFAM" id="SSF55031">
    <property type="entry name" value="Bacterial exopeptidase dimerisation domain"/>
    <property type="match status" value="1"/>
</dbReference>
<dbReference type="InterPro" id="IPR010182">
    <property type="entry name" value="ArgE/DapE"/>
</dbReference>
<comment type="pathway">
    <text evidence="3">Amino-acid biosynthesis; L-lysine biosynthesis via DAP pathway; LL-2,6-diaminopimelate from (S)-tetrahydrodipicolinate (succinylase route): step 3/3.</text>
</comment>
<keyword evidence="14" id="KW-1185">Reference proteome</keyword>
<evidence type="ECO:0000259" key="12">
    <source>
        <dbReference type="Pfam" id="PF07687"/>
    </source>
</evidence>
<feature type="domain" description="Peptidase M20 dimerisation" evidence="12">
    <location>
        <begin position="223"/>
        <end position="328"/>
    </location>
</feature>
<evidence type="ECO:0000256" key="2">
    <source>
        <dbReference type="ARBA" id="ARBA00001947"/>
    </source>
</evidence>
<dbReference type="EMBL" id="JAGIZA010000023">
    <property type="protein sequence ID" value="MBP0495929.1"/>
    <property type="molecule type" value="Genomic_DNA"/>
</dbReference>
<evidence type="ECO:0000256" key="5">
    <source>
        <dbReference type="ARBA" id="ARBA00011921"/>
    </source>
</evidence>
<evidence type="ECO:0000256" key="7">
    <source>
        <dbReference type="ARBA" id="ARBA00022723"/>
    </source>
</evidence>
<evidence type="ECO:0000313" key="13">
    <source>
        <dbReference type="EMBL" id="MBP0495929.1"/>
    </source>
</evidence>
<dbReference type="PANTHER" id="PTHR43808">
    <property type="entry name" value="ACETYLORNITHINE DEACETYLASE"/>
    <property type="match status" value="1"/>
</dbReference>
<dbReference type="PANTHER" id="PTHR43808:SF25">
    <property type="entry name" value="PEPTIDASE M20 DIMERISATION DOMAIN-CONTAINING PROTEIN"/>
    <property type="match status" value="1"/>
</dbReference>
<comment type="cofactor">
    <cofactor evidence="2">
        <name>Zn(2+)</name>
        <dbReference type="ChEBI" id="CHEBI:29105"/>
    </cofactor>
</comment>
<dbReference type="GO" id="GO:0046872">
    <property type="term" value="F:metal ion binding"/>
    <property type="evidence" value="ECO:0007669"/>
    <property type="project" value="UniProtKB-KW"/>
</dbReference>
<dbReference type="Gene3D" id="3.30.70.360">
    <property type="match status" value="1"/>
</dbReference>
<dbReference type="Gene3D" id="3.40.630.10">
    <property type="entry name" value="Zn peptidases"/>
    <property type="match status" value="2"/>
</dbReference>
<evidence type="ECO:0000256" key="4">
    <source>
        <dbReference type="ARBA" id="ARBA00006247"/>
    </source>
</evidence>
<organism evidence="13 14">
    <name type="scientific">Roseomonas indoligenes</name>
    <dbReference type="NCBI Taxonomy" id="2820811"/>
    <lineage>
        <taxon>Bacteria</taxon>
        <taxon>Pseudomonadati</taxon>
        <taxon>Pseudomonadota</taxon>
        <taxon>Alphaproteobacteria</taxon>
        <taxon>Acetobacterales</taxon>
        <taxon>Roseomonadaceae</taxon>
        <taxon>Roseomonas</taxon>
    </lineage>
</organism>
<dbReference type="InterPro" id="IPR002933">
    <property type="entry name" value="Peptidase_M20"/>
</dbReference>
<accession>A0A940S8B7</accession>
<keyword evidence="10" id="KW-0170">Cobalt</keyword>
<dbReference type="InterPro" id="IPR036264">
    <property type="entry name" value="Bact_exopeptidase_dim_dom"/>
</dbReference>
<reference evidence="13" key="1">
    <citation type="submission" date="2021-03" db="EMBL/GenBank/DDBJ databases">
        <authorList>
            <person name="So Y."/>
        </authorList>
    </citation>
    <scope>NUCLEOTIDE SEQUENCE</scope>
    <source>
        <strain evidence="13">SG15</strain>
    </source>
</reference>
<keyword evidence="7" id="KW-0479">Metal-binding</keyword>
<sequence>MTEAWEAPLREAVAREHDNTVALLQRLVRIPSVNPKFVADPAQNREAEVQDAIEAELRALGFTTERSFPLPNRPNLYGHWAGGQERSLALCGHVDVVPVGDRASWTTDPFGAEIRDGRMYGRGAGDMKAGLAACIAACRAIRGLGLVLDGRLEFHAVVDEEAGGFGAMQAAARQPAPGAVLVAESSGGTIRPSAGGLEWVRVVVRGLNGHSSRRFASIYPGDHPARSSGRSVNAIELGARLLGAVRELETEWGVNRSYPGMPPGMNTISPGVMVAGAGCGPDGMPTILSNPAIVPDTCTIDFDLKFLPHERSADIRREFEACIARFAASDPWLREHPPQVIWDLYGLHFPPVDTPVDHPLSRALRESREAAGLPVTFEGALGVTDAAHYAAHGIKGIVYGALSADAHGPDESVDLASLLEAAQMIAAATVRFCGLRT</sequence>
<comment type="cofactor">
    <cofactor evidence="1">
        <name>Co(2+)</name>
        <dbReference type="ChEBI" id="CHEBI:48828"/>
    </cofactor>
</comment>
<comment type="similarity">
    <text evidence="4">Belongs to the peptidase M20A family.</text>
</comment>
<gene>
    <name evidence="13" type="ORF">J5Y10_24305</name>
</gene>
<evidence type="ECO:0000256" key="1">
    <source>
        <dbReference type="ARBA" id="ARBA00001941"/>
    </source>
</evidence>
<evidence type="ECO:0000256" key="9">
    <source>
        <dbReference type="ARBA" id="ARBA00022833"/>
    </source>
</evidence>
<evidence type="ECO:0000256" key="6">
    <source>
        <dbReference type="ARBA" id="ARBA00016853"/>
    </source>
</evidence>
<dbReference type="InterPro" id="IPR050072">
    <property type="entry name" value="Peptidase_M20A"/>
</dbReference>
<dbReference type="Pfam" id="PF01546">
    <property type="entry name" value="Peptidase_M20"/>
    <property type="match status" value="1"/>
</dbReference>
<proteinExistence type="inferred from homology"/>
<evidence type="ECO:0000313" key="14">
    <source>
        <dbReference type="Proteomes" id="UP000677537"/>
    </source>
</evidence>
<evidence type="ECO:0000256" key="11">
    <source>
        <dbReference type="ARBA" id="ARBA00051301"/>
    </source>
</evidence>
<dbReference type="EC" id="3.5.1.18" evidence="5"/>
<name>A0A940S8B7_9PROT</name>
<dbReference type="InterPro" id="IPR011650">
    <property type="entry name" value="Peptidase_M20_dimer"/>
</dbReference>
<evidence type="ECO:0000256" key="8">
    <source>
        <dbReference type="ARBA" id="ARBA00022801"/>
    </source>
</evidence>
<dbReference type="RefSeq" id="WP_209376724.1">
    <property type="nucleotide sequence ID" value="NZ_JAGIZA010000023.1"/>
</dbReference>
<keyword evidence="9" id="KW-0862">Zinc</keyword>
<keyword evidence="8" id="KW-0378">Hydrolase</keyword>
<comment type="catalytic activity">
    <reaction evidence="11">
        <text>N-succinyl-(2S,6S)-2,6-diaminopimelate + H2O = (2S,6S)-2,6-diaminopimelate + succinate</text>
        <dbReference type="Rhea" id="RHEA:22608"/>
        <dbReference type="ChEBI" id="CHEBI:15377"/>
        <dbReference type="ChEBI" id="CHEBI:30031"/>
        <dbReference type="ChEBI" id="CHEBI:57609"/>
        <dbReference type="ChEBI" id="CHEBI:58087"/>
        <dbReference type="EC" id="3.5.1.18"/>
    </reaction>
</comment>
<protein>
    <recommendedName>
        <fullName evidence="6">Probable succinyl-diaminopimelate desuccinylase</fullName>
        <ecNumber evidence="5">3.5.1.18</ecNumber>
    </recommendedName>
</protein>
<dbReference type="SUPFAM" id="SSF53187">
    <property type="entry name" value="Zn-dependent exopeptidases"/>
    <property type="match status" value="1"/>
</dbReference>
<dbReference type="Proteomes" id="UP000677537">
    <property type="component" value="Unassembled WGS sequence"/>
</dbReference>
<dbReference type="AlphaFoldDB" id="A0A940S8B7"/>
<dbReference type="NCBIfam" id="TIGR01910">
    <property type="entry name" value="DapE-ArgE"/>
    <property type="match status" value="1"/>
</dbReference>
<evidence type="ECO:0000256" key="10">
    <source>
        <dbReference type="ARBA" id="ARBA00023285"/>
    </source>
</evidence>
<dbReference type="GO" id="GO:0009014">
    <property type="term" value="F:succinyl-diaminopimelate desuccinylase activity"/>
    <property type="evidence" value="ECO:0007669"/>
    <property type="project" value="UniProtKB-EC"/>
</dbReference>
<evidence type="ECO:0000256" key="3">
    <source>
        <dbReference type="ARBA" id="ARBA00005130"/>
    </source>
</evidence>
<dbReference type="Pfam" id="PF07687">
    <property type="entry name" value="M20_dimer"/>
    <property type="match status" value="1"/>
</dbReference>